<gene>
    <name evidence="2" type="ORF">Tco_0953992</name>
</gene>
<protein>
    <submittedName>
        <fullName evidence="2">Uncharacterized protein</fullName>
    </submittedName>
</protein>
<name>A0ABQ5E260_9ASTR</name>
<organism evidence="2 3">
    <name type="scientific">Tanacetum coccineum</name>
    <dbReference type="NCBI Taxonomy" id="301880"/>
    <lineage>
        <taxon>Eukaryota</taxon>
        <taxon>Viridiplantae</taxon>
        <taxon>Streptophyta</taxon>
        <taxon>Embryophyta</taxon>
        <taxon>Tracheophyta</taxon>
        <taxon>Spermatophyta</taxon>
        <taxon>Magnoliopsida</taxon>
        <taxon>eudicotyledons</taxon>
        <taxon>Gunneridae</taxon>
        <taxon>Pentapetalae</taxon>
        <taxon>asterids</taxon>
        <taxon>campanulids</taxon>
        <taxon>Asterales</taxon>
        <taxon>Asteraceae</taxon>
        <taxon>Asteroideae</taxon>
        <taxon>Anthemideae</taxon>
        <taxon>Anthemidinae</taxon>
        <taxon>Tanacetum</taxon>
    </lineage>
</organism>
<dbReference type="EMBL" id="BQNB010015888">
    <property type="protein sequence ID" value="GJT45277.1"/>
    <property type="molecule type" value="Genomic_DNA"/>
</dbReference>
<comment type="caution">
    <text evidence="2">The sequence shown here is derived from an EMBL/GenBank/DDBJ whole genome shotgun (WGS) entry which is preliminary data.</text>
</comment>
<reference evidence="2" key="1">
    <citation type="journal article" date="2022" name="Int. J. Mol. Sci.">
        <title>Draft Genome of Tanacetum Coccineum: Genomic Comparison of Closely Related Tanacetum-Family Plants.</title>
        <authorList>
            <person name="Yamashiro T."/>
            <person name="Shiraishi A."/>
            <person name="Nakayama K."/>
            <person name="Satake H."/>
        </authorList>
    </citation>
    <scope>NUCLEOTIDE SEQUENCE</scope>
</reference>
<sequence length="573" mass="63360">MTTLAEFMIIAAADNHPPMLEKSMYDSWKSRIELYMENRENGRMILNSVQNSPPIVSPNHVALSPLRCNVGHVAGIAIRRVVSLTSKEWANLEMGIQVITGGHVLELANSVFIRPVGSFIQLPYPSVEPSLLLILLIHPMPLVNLPITLAHVADHTYNVEIKRHVQVTAASYEVSAASYVSTAVIINGDSPPPKRTIDGVEQTYPPITTKEKLSRKNELKARAIENRFGGNKESKKLQKILLKQQYKIFNGNSSEGLDQIYDRLQKLISQLEIHGEIISQEEVNLKLLRTEVMGSSNTSQNTQNIAFVSSNITSSTNEAVKTAHGVSAANFKANVSTLPNVDSLSDAVIYSFFASQSNSSQLDNEVLKQSDPDDLEEIDLKWQMAMLTMRARRFLNKTRRKISANGSETIRNREPVRRNVTVETTETKALVAQDGLRYDWSDQAEEGPTNFALMAYTSLSSSSSDSEEKGVIDSGYSRHMTGNKSYLSNYEEIDGGFVAFGGDPKGGKITSKGTKACKNTGKARVETIPGKDYILLQFLTQDSPFSSSLKDSPDVGFKPSGEEEIENEKHLET</sequence>
<accession>A0ABQ5E260</accession>
<evidence type="ECO:0000256" key="1">
    <source>
        <dbReference type="SAM" id="MobiDB-lite"/>
    </source>
</evidence>
<reference evidence="2" key="2">
    <citation type="submission" date="2022-01" db="EMBL/GenBank/DDBJ databases">
        <authorList>
            <person name="Yamashiro T."/>
            <person name="Shiraishi A."/>
            <person name="Satake H."/>
            <person name="Nakayama K."/>
        </authorList>
    </citation>
    <scope>NUCLEOTIDE SEQUENCE</scope>
</reference>
<evidence type="ECO:0000313" key="2">
    <source>
        <dbReference type="EMBL" id="GJT45277.1"/>
    </source>
</evidence>
<keyword evidence="3" id="KW-1185">Reference proteome</keyword>
<proteinExistence type="predicted"/>
<evidence type="ECO:0000313" key="3">
    <source>
        <dbReference type="Proteomes" id="UP001151760"/>
    </source>
</evidence>
<feature type="region of interest" description="Disordered" evidence="1">
    <location>
        <begin position="544"/>
        <end position="573"/>
    </location>
</feature>
<dbReference type="Proteomes" id="UP001151760">
    <property type="component" value="Unassembled WGS sequence"/>
</dbReference>